<dbReference type="SFLD" id="SFLDS00029">
    <property type="entry name" value="Radical_SAM"/>
    <property type="match status" value="1"/>
</dbReference>
<dbReference type="InterPro" id="IPR058240">
    <property type="entry name" value="rSAM_sf"/>
</dbReference>
<keyword evidence="7" id="KW-0808">Transferase</keyword>
<dbReference type="InterPro" id="IPR007197">
    <property type="entry name" value="rSAM"/>
</dbReference>
<evidence type="ECO:0000256" key="5">
    <source>
        <dbReference type="ARBA" id="ARBA00023014"/>
    </source>
</evidence>
<name>B9KA85_THENN</name>
<evidence type="ECO:0000313" key="7">
    <source>
        <dbReference type="EMBL" id="ACM23868.1"/>
    </source>
</evidence>
<evidence type="ECO:0000259" key="6">
    <source>
        <dbReference type="PROSITE" id="PS51918"/>
    </source>
</evidence>
<keyword evidence="5" id="KW-0411">Iron-sulfur</keyword>
<dbReference type="PANTHER" id="PTHR43409:SF15">
    <property type="entry name" value="PUTATIVE-RELATED"/>
    <property type="match status" value="1"/>
</dbReference>
<dbReference type="GO" id="GO:0008168">
    <property type="term" value="F:methyltransferase activity"/>
    <property type="evidence" value="ECO:0007669"/>
    <property type="project" value="UniProtKB-KW"/>
</dbReference>
<dbReference type="InterPro" id="IPR006638">
    <property type="entry name" value="Elp3/MiaA/NifB-like_rSAM"/>
</dbReference>
<dbReference type="GO" id="GO:0046872">
    <property type="term" value="F:metal ion binding"/>
    <property type="evidence" value="ECO:0007669"/>
    <property type="project" value="UniProtKB-KW"/>
</dbReference>
<dbReference type="EMBL" id="CP000916">
    <property type="protein sequence ID" value="ACM23868.1"/>
    <property type="molecule type" value="Genomic_DNA"/>
</dbReference>
<sequence>MRVLLVNPWIHDFAAYDFWLKPLGLLYVARAMEWMGYEVHLVDLLNRHDPYLPRFVKVPKDKKYATGKFPSRVIEKPEILRFVPRKYKRYGAPPEFLEWRLREIGEVELVMVTSTLSYWYPGVWETIRFLKKRYDVPIVLGGIYPRLFPEHASRSGALVFPFGDLVFLPSFLEKLGFPSKEIPENWFEIFDPMYELYERVGYLVFTTTLGCPFHCSYCAVHRLWKGLRVRSPERVVETVEKYLDMFQVEDVVFFDDAILASGRFKEVLKLIVEKNWKVRFHLPNGIHARLLDEETALLMKEANFKTIKLGYETAGKLQKETGGKVYDEDLVRAARILRKVGFTEEEVSAYIMVNMPGQTKEDVLEAVRVCLNEGIGVSVNEYTPIPGTEDWKKLVREKKLDPDVDPVLLNNTVLPFWWKYGMSPEEIQEIKQLVQDLKIRYSKAYTGSRRSSDRKD</sequence>
<dbReference type="InterPro" id="IPR023404">
    <property type="entry name" value="rSAM_horseshoe"/>
</dbReference>
<keyword evidence="2" id="KW-0949">S-adenosyl-L-methionine</keyword>
<dbReference type="SFLD" id="SFLDG01082">
    <property type="entry name" value="B12-binding_domain_containing"/>
    <property type="match status" value="1"/>
</dbReference>
<dbReference type="KEGG" id="tna:CTN_1692"/>
<gene>
    <name evidence="7" type="ordered locus">CTN_1692</name>
</gene>
<dbReference type="CDD" id="cd01335">
    <property type="entry name" value="Radical_SAM"/>
    <property type="match status" value="1"/>
</dbReference>
<dbReference type="AlphaFoldDB" id="B9KA85"/>
<dbReference type="HOGENOM" id="CLU_021572_4_3_0"/>
<feature type="domain" description="Radical SAM core" evidence="6">
    <location>
        <begin position="195"/>
        <end position="433"/>
    </location>
</feature>
<organism evidence="7 8">
    <name type="scientific">Thermotoga neapolitana (strain ATCC 49049 / DSM 4359 / NBRC 107923 / NS-E)</name>
    <dbReference type="NCBI Taxonomy" id="309803"/>
    <lineage>
        <taxon>Bacteria</taxon>
        <taxon>Thermotogati</taxon>
        <taxon>Thermotogota</taxon>
        <taxon>Thermotogae</taxon>
        <taxon>Thermotogales</taxon>
        <taxon>Thermotogaceae</taxon>
        <taxon>Thermotoga</taxon>
    </lineage>
</organism>
<dbReference type="RefSeq" id="WP_015920106.1">
    <property type="nucleotide sequence ID" value="NC_011978.1"/>
</dbReference>
<dbReference type="STRING" id="309803.CTN_1692"/>
<dbReference type="GO" id="GO:0032259">
    <property type="term" value="P:methylation"/>
    <property type="evidence" value="ECO:0007669"/>
    <property type="project" value="UniProtKB-KW"/>
</dbReference>
<proteinExistence type="predicted"/>
<dbReference type="Gene3D" id="3.40.50.280">
    <property type="entry name" value="Cobalamin-binding domain"/>
    <property type="match status" value="1"/>
</dbReference>
<comment type="cofactor">
    <cofactor evidence="1">
        <name>[4Fe-4S] cluster</name>
        <dbReference type="ChEBI" id="CHEBI:49883"/>
    </cofactor>
</comment>
<keyword evidence="8" id="KW-1185">Reference proteome</keyword>
<dbReference type="Pfam" id="PF04055">
    <property type="entry name" value="Radical_SAM"/>
    <property type="match status" value="1"/>
</dbReference>
<dbReference type="Proteomes" id="UP000000445">
    <property type="component" value="Chromosome"/>
</dbReference>
<keyword evidence="3" id="KW-0479">Metal-binding</keyword>
<dbReference type="eggNOG" id="COG1032">
    <property type="taxonomic scope" value="Bacteria"/>
</dbReference>
<evidence type="ECO:0000256" key="4">
    <source>
        <dbReference type="ARBA" id="ARBA00023004"/>
    </source>
</evidence>
<keyword evidence="4" id="KW-0408">Iron</keyword>
<protein>
    <submittedName>
        <fullName evidence="7">Methyltransferase</fullName>
    </submittedName>
</protein>
<evidence type="ECO:0000313" key="8">
    <source>
        <dbReference type="Proteomes" id="UP000000445"/>
    </source>
</evidence>
<dbReference type="GO" id="GO:0051536">
    <property type="term" value="F:iron-sulfur cluster binding"/>
    <property type="evidence" value="ECO:0007669"/>
    <property type="project" value="UniProtKB-KW"/>
</dbReference>
<dbReference type="SMART" id="SM00729">
    <property type="entry name" value="Elp3"/>
    <property type="match status" value="1"/>
</dbReference>
<dbReference type="PROSITE" id="PS51918">
    <property type="entry name" value="RADICAL_SAM"/>
    <property type="match status" value="1"/>
</dbReference>
<evidence type="ECO:0000256" key="2">
    <source>
        <dbReference type="ARBA" id="ARBA00022691"/>
    </source>
</evidence>
<evidence type="ECO:0000256" key="3">
    <source>
        <dbReference type="ARBA" id="ARBA00022723"/>
    </source>
</evidence>
<evidence type="ECO:0000256" key="1">
    <source>
        <dbReference type="ARBA" id="ARBA00001966"/>
    </source>
</evidence>
<dbReference type="SUPFAM" id="SSF102114">
    <property type="entry name" value="Radical SAM enzymes"/>
    <property type="match status" value="1"/>
</dbReference>
<accession>B9KA85</accession>
<dbReference type="Gene3D" id="3.80.30.20">
    <property type="entry name" value="tm_1862 like domain"/>
    <property type="match status" value="1"/>
</dbReference>
<dbReference type="GO" id="GO:0005829">
    <property type="term" value="C:cytosol"/>
    <property type="evidence" value="ECO:0007669"/>
    <property type="project" value="TreeGrafter"/>
</dbReference>
<reference evidence="7 8" key="1">
    <citation type="journal article" date="2009" name="Biosci. Biotechnol. Biochem.">
        <title>WeGAS: a web-based microbial genome annotation system.</title>
        <authorList>
            <person name="Lee D."/>
            <person name="Seo H."/>
            <person name="Park C."/>
            <person name="Park K."/>
        </authorList>
    </citation>
    <scope>NUCLEOTIDE SEQUENCE [LARGE SCALE GENOMIC DNA]</scope>
    <source>
        <strain evidence="8">ATCC 49049 / DSM 4359 / NBRC 107923 / NS-E</strain>
    </source>
</reference>
<dbReference type="PANTHER" id="PTHR43409">
    <property type="entry name" value="ANAEROBIC MAGNESIUM-PROTOPORPHYRIN IX MONOMETHYL ESTER CYCLASE-RELATED"/>
    <property type="match status" value="1"/>
</dbReference>
<keyword evidence="7" id="KW-0489">Methyltransferase</keyword>
<dbReference type="InterPro" id="IPR051198">
    <property type="entry name" value="BchE-like"/>
</dbReference>